<organism evidence="13 14">
    <name type="scientific">Trichonephila clavata</name>
    <name type="common">Joro spider</name>
    <name type="synonym">Nephila clavata</name>
    <dbReference type="NCBI Taxonomy" id="2740835"/>
    <lineage>
        <taxon>Eukaryota</taxon>
        <taxon>Metazoa</taxon>
        <taxon>Ecdysozoa</taxon>
        <taxon>Arthropoda</taxon>
        <taxon>Chelicerata</taxon>
        <taxon>Arachnida</taxon>
        <taxon>Araneae</taxon>
        <taxon>Araneomorphae</taxon>
        <taxon>Entelegynae</taxon>
        <taxon>Araneoidea</taxon>
        <taxon>Nephilidae</taxon>
        <taxon>Trichonephila</taxon>
    </lineage>
</organism>
<dbReference type="SMART" id="SM00184">
    <property type="entry name" value="RING"/>
    <property type="match status" value="1"/>
</dbReference>
<evidence type="ECO:0000256" key="10">
    <source>
        <dbReference type="SAM" id="Phobius"/>
    </source>
</evidence>
<accession>A0A8X6LVZ0</accession>
<reference evidence="13" key="1">
    <citation type="submission" date="2020-07" db="EMBL/GenBank/DDBJ databases">
        <title>Multicomponent nature underlies the extraordinary mechanical properties of spider dragline silk.</title>
        <authorList>
            <person name="Kono N."/>
            <person name="Nakamura H."/>
            <person name="Mori M."/>
            <person name="Yoshida Y."/>
            <person name="Ohtoshi R."/>
            <person name="Malay A.D."/>
            <person name="Moran D.A.P."/>
            <person name="Tomita M."/>
            <person name="Numata K."/>
            <person name="Arakawa K."/>
        </authorList>
    </citation>
    <scope>NUCLEOTIDE SEQUENCE</scope>
</reference>
<dbReference type="InterPro" id="IPR013083">
    <property type="entry name" value="Znf_RING/FYVE/PHD"/>
</dbReference>
<evidence type="ECO:0000256" key="3">
    <source>
        <dbReference type="ARBA" id="ARBA00022723"/>
    </source>
</evidence>
<proteinExistence type="predicted"/>
<feature type="chain" id="PRO_5036485596" evidence="11">
    <location>
        <begin position="27"/>
        <end position="471"/>
    </location>
</feature>
<keyword evidence="7 10" id="KW-1133">Transmembrane helix</keyword>
<dbReference type="GO" id="GO:1904294">
    <property type="term" value="P:positive regulation of ERAD pathway"/>
    <property type="evidence" value="ECO:0007669"/>
    <property type="project" value="InterPro"/>
</dbReference>
<evidence type="ECO:0000256" key="5">
    <source>
        <dbReference type="ARBA" id="ARBA00022786"/>
    </source>
</evidence>
<dbReference type="InterPro" id="IPR017907">
    <property type="entry name" value="Znf_RING_CS"/>
</dbReference>
<evidence type="ECO:0000313" key="14">
    <source>
        <dbReference type="Proteomes" id="UP000887116"/>
    </source>
</evidence>
<feature type="transmembrane region" description="Helical" evidence="10">
    <location>
        <begin position="194"/>
        <end position="224"/>
    </location>
</feature>
<dbReference type="GO" id="GO:0061630">
    <property type="term" value="F:ubiquitin protein ligase activity"/>
    <property type="evidence" value="ECO:0007669"/>
    <property type="project" value="InterPro"/>
</dbReference>
<comment type="subcellular location">
    <subcellularLocation>
        <location evidence="1">Membrane</location>
        <topology evidence="1">Multi-pass membrane protein</topology>
    </subcellularLocation>
</comment>
<keyword evidence="3" id="KW-0479">Metal-binding</keyword>
<comment type="caution">
    <text evidence="13">The sequence shown here is derived from an EMBL/GenBank/DDBJ whole genome shotgun (WGS) entry which is preliminary data.</text>
</comment>
<dbReference type="SUPFAM" id="SSF57850">
    <property type="entry name" value="RING/U-box"/>
    <property type="match status" value="1"/>
</dbReference>
<dbReference type="AlphaFoldDB" id="A0A8X6LVZ0"/>
<sequence>MHIIFVRKLLRLALCLGLAWDYKVCCYCEAWKLFSRYCEKRMAENNRLTRSSRSRLPWSVQLIQENSHQFASTATQHIHDLHDYVLQGLSPLITSSVHAAQNSQVTAPWYENSETINTQPRNSPNYVVEPQENFVIVIDTPNSDTVENNDGPPVNAIQPTPEPIDVNNSDPEQGASVLRNSPELQALIAFGEKYLPFILILLLKMAFDHRIGILVNLGLFINFCHANSVIKKEVAKQGKRRLKHLLLVCVNLASSIWVIYSVLADYTLAYALVFIPPYSAPIDFWEVLWIVSVTDFVLRLITILVKLFVVALPSKMIACPKKGKYYLFIERSSQLYRTIIPMQHWLYFFSESYSGPSKVFGVILSAAYLIFKVKSIFKKAKLWKKTLIKVIQSKTYGVTPSTNQIKEAGDACPICQDDYKSPSMLQCKHIFCEECVALWFDRERTCPICRAQIADDPTWRDGSTTLLHQIF</sequence>
<protein>
    <submittedName>
        <fullName evidence="13">RING finger and transmembrane domain-containing protein 2</fullName>
    </submittedName>
</protein>
<evidence type="ECO:0000259" key="12">
    <source>
        <dbReference type="PROSITE" id="PS50089"/>
    </source>
</evidence>
<feature type="transmembrane region" description="Helical" evidence="10">
    <location>
        <begin position="287"/>
        <end position="314"/>
    </location>
</feature>
<dbReference type="OrthoDB" id="9049620at2759"/>
<dbReference type="PROSITE" id="PS00518">
    <property type="entry name" value="ZF_RING_1"/>
    <property type="match status" value="1"/>
</dbReference>
<evidence type="ECO:0000256" key="7">
    <source>
        <dbReference type="ARBA" id="ARBA00022989"/>
    </source>
</evidence>
<gene>
    <name evidence="13" type="primary">RNFT2</name>
    <name evidence="13" type="ORF">TNCT_83541</name>
</gene>
<dbReference type="EMBL" id="BMAO01038435">
    <property type="protein sequence ID" value="GFR24956.1"/>
    <property type="molecule type" value="Genomic_DNA"/>
</dbReference>
<dbReference type="InterPro" id="IPR001841">
    <property type="entry name" value="Znf_RING"/>
</dbReference>
<evidence type="ECO:0000256" key="2">
    <source>
        <dbReference type="ARBA" id="ARBA00022692"/>
    </source>
</evidence>
<keyword evidence="14" id="KW-1185">Reference proteome</keyword>
<evidence type="ECO:0000313" key="13">
    <source>
        <dbReference type="EMBL" id="GFR24956.1"/>
    </source>
</evidence>
<dbReference type="GO" id="GO:0016020">
    <property type="term" value="C:membrane"/>
    <property type="evidence" value="ECO:0007669"/>
    <property type="project" value="UniProtKB-SubCell"/>
</dbReference>
<keyword evidence="11" id="KW-0732">Signal</keyword>
<keyword evidence="8 10" id="KW-0472">Membrane</keyword>
<evidence type="ECO:0000256" key="6">
    <source>
        <dbReference type="ARBA" id="ARBA00022833"/>
    </source>
</evidence>
<dbReference type="PANTHER" id="PTHR15860:SF0">
    <property type="entry name" value="LP20373P"/>
    <property type="match status" value="1"/>
</dbReference>
<dbReference type="PROSITE" id="PS50089">
    <property type="entry name" value="ZF_RING_2"/>
    <property type="match status" value="1"/>
</dbReference>
<dbReference type="Pfam" id="PF13639">
    <property type="entry name" value="zf-RING_2"/>
    <property type="match status" value="1"/>
</dbReference>
<keyword evidence="6" id="KW-0862">Zinc</keyword>
<evidence type="ECO:0000256" key="9">
    <source>
        <dbReference type="PROSITE-ProRule" id="PRU00175"/>
    </source>
</evidence>
<dbReference type="Proteomes" id="UP000887116">
    <property type="component" value="Unassembled WGS sequence"/>
</dbReference>
<name>A0A8X6LVZ0_TRICU</name>
<evidence type="ECO:0000256" key="8">
    <source>
        <dbReference type="ARBA" id="ARBA00023136"/>
    </source>
</evidence>
<dbReference type="GO" id="GO:0008270">
    <property type="term" value="F:zinc ion binding"/>
    <property type="evidence" value="ECO:0007669"/>
    <property type="project" value="UniProtKB-KW"/>
</dbReference>
<evidence type="ECO:0000256" key="1">
    <source>
        <dbReference type="ARBA" id="ARBA00004141"/>
    </source>
</evidence>
<evidence type="ECO:0000256" key="4">
    <source>
        <dbReference type="ARBA" id="ARBA00022771"/>
    </source>
</evidence>
<dbReference type="InterPro" id="IPR044235">
    <property type="entry name" value="RNFT1/2"/>
</dbReference>
<feature type="domain" description="RING-type" evidence="12">
    <location>
        <begin position="412"/>
        <end position="450"/>
    </location>
</feature>
<keyword evidence="2 10" id="KW-0812">Transmembrane</keyword>
<feature type="transmembrane region" description="Helical" evidence="10">
    <location>
        <begin position="245"/>
        <end position="275"/>
    </location>
</feature>
<keyword evidence="5" id="KW-0833">Ubl conjugation pathway</keyword>
<dbReference type="PANTHER" id="PTHR15860">
    <property type="entry name" value="UNCHARACTERIZED RING FINGER-CONTAINING PROTEIN"/>
    <property type="match status" value="1"/>
</dbReference>
<feature type="signal peptide" evidence="11">
    <location>
        <begin position="1"/>
        <end position="26"/>
    </location>
</feature>
<dbReference type="Gene3D" id="3.30.40.10">
    <property type="entry name" value="Zinc/RING finger domain, C3HC4 (zinc finger)"/>
    <property type="match status" value="1"/>
</dbReference>
<feature type="transmembrane region" description="Helical" evidence="10">
    <location>
        <begin position="359"/>
        <end position="377"/>
    </location>
</feature>
<evidence type="ECO:0000256" key="11">
    <source>
        <dbReference type="SAM" id="SignalP"/>
    </source>
</evidence>
<keyword evidence="4 9" id="KW-0863">Zinc-finger</keyword>